<dbReference type="Proteomes" id="UP000198670">
    <property type="component" value="Unassembled WGS sequence"/>
</dbReference>
<dbReference type="RefSeq" id="WP_143073000.1">
    <property type="nucleotide sequence ID" value="NZ_FOQO01000013.1"/>
</dbReference>
<name>A0A1I3TU07_9SPHI</name>
<reference evidence="1 2" key="1">
    <citation type="submission" date="2016-10" db="EMBL/GenBank/DDBJ databases">
        <authorList>
            <person name="de Groot N.N."/>
        </authorList>
    </citation>
    <scope>NUCLEOTIDE SEQUENCE [LARGE SCALE GENOMIC DNA]</scope>
    <source>
        <strain evidence="1 2">RK1</strain>
    </source>
</reference>
<protein>
    <recommendedName>
        <fullName evidence="3">Cellulase (Glycosyl hydrolase family 5)</fullName>
    </recommendedName>
</protein>
<dbReference type="AlphaFoldDB" id="A0A1I3TU07"/>
<dbReference type="PROSITE" id="PS51257">
    <property type="entry name" value="PROKAR_LIPOPROTEIN"/>
    <property type="match status" value="1"/>
</dbReference>
<dbReference type="SUPFAM" id="SSF51445">
    <property type="entry name" value="(Trans)glycosidases"/>
    <property type="match status" value="1"/>
</dbReference>
<evidence type="ECO:0000313" key="2">
    <source>
        <dbReference type="Proteomes" id="UP000198670"/>
    </source>
</evidence>
<gene>
    <name evidence="1" type="ORF">SAMN05444682_113100</name>
</gene>
<dbReference type="InterPro" id="IPR017853">
    <property type="entry name" value="GH"/>
</dbReference>
<proteinExistence type="predicted"/>
<evidence type="ECO:0000313" key="1">
    <source>
        <dbReference type="EMBL" id="SFJ74774.1"/>
    </source>
</evidence>
<organism evidence="1 2">
    <name type="scientific">Parapedobacter indicus</name>
    <dbReference type="NCBI Taxonomy" id="1477437"/>
    <lineage>
        <taxon>Bacteria</taxon>
        <taxon>Pseudomonadati</taxon>
        <taxon>Bacteroidota</taxon>
        <taxon>Sphingobacteriia</taxon>
        <taxon>Sphingobacteriales</taxon>
        <taxon>Sphingobacteriaceae</taxon>
        <taxon>Parapedobacter</taxon>
    </lineage>
</organism>
<accession>A0A1I3TU07</accession>
<dbReference type="EMBL" id="FOQO01000013">
    <property type="protein sequence ID" value="SFJ74774.1"/>
    <property type="molecule type" value="Genomic_DNA"/>
</dbReference>
<keyword evidence="2" id="KW-1185">Reference proteome</keyword>
<dbReference type="OrthoDB" id="781226at2"/>
<dbReference type="STRING" id="1477437.SAMN05444682_113100"/>
<sequence>MKLQGCLFGLMLAGVSSACQDVRLESKNINNDIVVKTTPVTGLPFEGIGPQWGGYDNIERWTGNATFTEADWATLRERVSFLKPGLVRIMVSQGWNYLTDGAYHPEKSAGVLFRILDFCQEQGIQVMYGEWGERALEDGSVDTDWLDRSTDFLKYLLDVKGYTCLKYYNMCNEPAGDWSSIGGNYDLWQQTYDQIFSLMEQKGLSDRITVIAPDVAIWNDTSLSDWITRPAAHFGDRIGAYDIHSYPTDDQVKGGSYRSVIEAYRGVAPAGKPMIMGELGFKYNPNSELGATNLARIAEDPFAGDDSNMMVYDAFYGVDVADAVIQNMLAGYNGVILWNMDDAMYEDQNDKLKRWGFWNILGEERFGGATDEAIRPWFYPMSLLCRYFPAGSNLLQVAIPEKKGLQAIAAEKSGAHTIAIANSHAAAYTLQLKADQGMTLSNAKVYRFTAGQGTAFEGAVDANGFAVPESVETIQLGNGQSRTITLPGHTLVLITTLP</sequence>
<dbReference type="Gene3D" id="3.20.20.80">
    <property type="entry name" value="Glycosidases"/>
    <property type="match status" value="1"/>
</dbReference>
<evidence type="ECO:0008006" key="3">
    <source>
        <dbReference type="Google" id="ProtNLM"/>
    </source>
</evidence>